<reference evidence="2" key="1">
    <citation type="journal article" date="2023" name="Mol. Phylogenet. Evol.">
        <title>Genome-scale phylogeny and comparative genomics of the fungal order Sordariales.</title>
        <authorList>
            <person name="Hensen N."/>
            <person name="Bonometti L."/>
            <person name="Westerberg I."/>
            <person name="Brannstrom I.O."/>
            <person name="Guillou S."/>
            <person name="Cros-Aarteil S."/>
            <person name="Calhoun S."/>
            <person name="Haridas S."/>
            <person name="Kuo A."/>
            <person name="Mondo S."/>
            <person name="Pangilinan J."/>
            <person name="Riley R."/>
            <person name="LaButti K."/>
            <person name="Andreopoulos B."/>
            <person name="Lipzen A."/>
            <person name="Chen C."/>
            <person name="Yan M."/>
            <person name="Daum C."/>
            <person name="Ng V."/>
            <person name="Clum A."/>
            <person name="Steindorff A."/>
            <person name="Ohm R.A."/>
            <person name="Martin F."/>
            <person name="Silar P."/>
            <person name="Natvig D.O."/>
            <person name="Lalanne C."/>
            <person name="Gautier V."/>
            <person name="Ament-Velasquez S.L."/>
            <person name="Kruys A."/>
            <person name="Hutchinson M.I."/>
            <person name="Powell A.J."/>
            <person name="Barry K."/>
            <person name="Miller A.N."/>
            <person name="Grigoriev I.V."/>
            <person name="Debuchy R."/>
            <person name="Gladieux P."/>
            <person name="Hiltunen Thoren M."/>
            <person name="Johannesson H."/>
        </authorList>
    </citation>
    <scope>NUCLEOTIDE SEQUENCE</scope>
    <source>
        <strain evidence="2">SMH4131-1</strain>
    </source>
</reference>
<keyword evidence="1" id="KW-0472">Membrane</keyword>
<comment type="caution">
    <text evidence="2">The sequence shown here is derived from an EMBL/GenBank/DDBJ whole genome shotgun (WGS) entry which is preliminary data.</text>
</comment>
<evidence type="ECO:0000256" key="1">
    <source>
        <dbReference type="SAM" id="Phobius"/>
    </source>
</evidence>
<sequence length="202" mass="22853">MDGQQQIHQIENQLLDIIICADSTAHTASELQELYRFYKILSDEDASESAVSASKASTFLERQSALYPANIQIKARRESAATFELAEKGHRDSASLKILSIITLIYLPSTIVSFVRQNTVGEKVTISSVGYSQNWWLFFAISLPLILLTVGVWYSWSNYLYDLDVASVLAGWGQILKGHCDHLHWQRRPKTRQSPHEVELTP</sequence>
<name>A0AAE0M655_9PEZI</name>
<keyword evidence="1" id="KW-0812">Transmembrane</keyword>
<feature type="transmembrane region" description="Helical" evidence="1">
    <location>
        <begin position="98"/>
        <end position="115"/>
    </location>
</feature>
<feature type="transmembrane region" description="Helical" evidence="1">
    <location>
        <begin position="135"/>
        <end position="156"/>
    </location>
</feature>
<evidence type="ECO:0000313" key="3">
    <source>
        <dbReference type="Proteomes" id="UP001286456"/>
    </source>
</evidence>
<proteinExistence type="predicted"/>
<evidence type="ECO:0000313" key="2">
    <source>
        <dbReference type="EMBL" id="KAK3320435.1"/>
    </source>
</evidence>
<reference evidence="2" key="2">
    <citation type="submission" date="2023-06" db="EMBL/GenBank/DDBJ databases">
        <authorList>
            <consortium name="Lawrence Berkeley National Laboratory"/>
            <person name="Haridas S."/>
            <person name="Hensen N."/>
            <person name="Bonometti L."/>
            <person name="Westerberg I."/>
            <person name="Brannstrom I.O."/>
            <person name="Guillou S."/>
            <person name="Cros-Aarteil S."/>
            <person name="Calhoun S."/>
            <person name="Kuo A."/>
            <person name="Mondo S."/>
            <person name="Pangilinan J."/>
            <person name="Riley R."/>
            <person name="Labutti K."/>
            <person name="Andreopoulos B."/>
            <person name="Lipzen A."/>
            <person name="Chen C."/>
            <person name="Yanf M."/>
            <person name="Daum C."/>
            <person name="Ng V."/>
            <person name="Clum A."/>
            <person name="Steindorff A."/>
            <person name="Ohm R."/>
            <person name="Martin F."/>
            <person name="Silar P."/>
            <person name="Natvig D."/>
            <person name="Lalanne C."/>
            <person name="Gautier V."/>
            <person name="Ament-Velasquez S.L."/>
            <person name="Kruys A."/>
            <person name="Hutchinson M.I."/>
            <person name="Powell A.J."/>
            <person name="Barry K."/>
            <person name="Miller A.N."/>
            <person name="Grigoriev I.V."/>
            <person name="Debuchy R."/>
            <person name="Gladieux P."/>
            <person name="Thoren M.H."/>
            <person name="Johannesson H."/>
        </authorList>
    </citation>
    <scope>NUCLEOTIDE SEQUENCE</scope>
    <source>
        <strain evidence="2">SMH4131-1</strain>
    </source>
</reference>
<organism evidence="2 3">
    <name type="scientific">Cercophora scortea</name>
    <dbReference type="NCBI Taxonomy" id="314031"/>
    <lineage>
        <taxon>Eukaryota</taxon>
        <taxon>Fungi</taxon>
        <taxon>Dikarya</taxon>
        <taxon>Ascomycota</taxon>
        <taxon>Pezizomycotina</taxon>
        <taxon>Sordariomycetes</taxon>
        <taxon>Sordariomycetidae</taxon>
        <taxon>Sordariales</taxon>
        <taxon>Lasiosphaeriaceae</taxon>
        <taxon>Cercophora</taxon>
    </lineage>
</organism>
<accession>A0AAE0M655</accession>
<gene>
    <name evidence="2" type="ORF">B0T19DRAFT_465165</name>
</gene>
<keyword evidence="3" id="KW-1185">Reference proteome</keyword>
<dbReference type="EMBL" id="JAUEPO010000005">
    <property type="protein sequence ID" value="KAK3320435.1"/>
    <property type="molecule type" value="Genomic_DNA"/>
</dbReference>
<keyword evidence="1" id="KW-1133">Transmembrane helix</keyword>
<dbReference type="AlphaFoldDB" id="A0AAE0M655"/>
<protein>
    <submittedName>
        <fullName evidence="2">Uncharacterized protein</fullName>
    </submittedName>
</protein>
<dbReference type="Proteomes" id="UP001286456">
    <property type="component" value="Unassembled WGS sequence"/>
</dbReference>